<dbReference type="GO" id="GO:0045027">
    <property type="term" value="F:DNA end binding"/>
    <property type="evidence" value="ECO:0007669"/>
    <property type="project" value="TreeGrafter"/>
</dbReference>
<dbReference type="OrthoDB" id="10619252at2759"/>
<evidence type="ECO:0000256" key="7">
    <source>
        <dbReference type="ARBA" id="ARBA00044529"/>
    </source>
</evidence>
<evidence type="ECO:0000256" key="1">
    <source>
        <dbReference type="ARBA" id="ARBA00004123"/>
    </source>
</evidence>
<dbReference type="InterPro" id="IPR038051">
    <property type="entry name" value="XRCC4-like_N_sf"/>
</dbReference>
<keyword evidence="5" id="KW-0539">Nucleus</keyword>
<reference evidence="10" key="1">
    <citation type="journal article" date="2006" name="PLoS Biol.">
        <title>Macronuclear genome sequence of the ciliate Tetrahymena thermophila, a model eukaryote.</title>
        <authorList>
            <person name="Eisen J.A."/>
            <person name="Coyne R.S."/>
            <person name="Wu M."/>
            <person name="Wu D."/>
            <person name="Thiagarajan M."/>
            <person name="Wortman J.R."/>
            <person name="Badger J.H."/>
            <person name="Ren Q."/>
            <person name="Amedeo P."/>
            <person name="Jones K.M."/>
            <person name="Tallon L.J."/>
            <person name="Delcher A.L."/>
            <person name="Salzberg S.L."/>
            <person name="Silva J.C."/>
            <person name="Haas B.J."/>
            <person name="Majoros W.H."/>
            <person name="Farzad M."/>
            <person name="Carlton J.M."/>
            <person name="Smith R.K. Jr."/>
            <person name="Garg J."/>
            <person name="Pearlman R.E."/>
            <person name="Karrer K.M."/>
            <person name="Sun L."/>
            <person name="Manning G."/>
            <person name="Elde N.C."/>
            <person name="Turkewitz A.P."/>
            <person name="Asai D.J."/>
            <person name="Wilkes D.E."/>
            <person name="Wang Y."/>
            <person name="Cai H."/>
            <person name="Collins K."/>
            <person name="Stewart B.A."/>
            <person name="Lee S.R."/>
            <person name="Wilamowska K."/>
            <person name="Weinberg Z."/>
            <person name="Ruzzo W.L."/>
            <person name="Wloga D."/>
            <person name="Gaertig J."/>
            <person name="Frankel J."/>
            <person name="Tsao C.-C."/>
            <person name="Gorovsky M.A."/>
            <person name="Keeling P.J."/>
            <person name="Waller R.F."/>
            <person name="Patron N.J."/>
            <person name="Cherry J.M."/>
            <person name="Stover N.A."/>
            <person name="Krieger C.J."/>
            <person name="del Toro C."/>
            <person name="Ryder H.F."/>
            <person name="Williamson S.C."/>
            <person name="Barbeau R.A."/>
            <person name="Hamilton E.P."/>
            <person name="Orias E."/>
        </authorList>
    </citation>
    <scope>NUCLEOTIDE SEQUENCE [LARGE SCALE GENOMIC DNA]</scope>
    <source>
        <strain evidence="10">SB210</strain>
    </source>
</reference>
<dbReference type="InterPro" id="IPR015381">
    <property type="entry name" value="XLF-like_N"/>
</dbReference>
<dbReference type="PANTHER" id="PTHR32235:SF1">
    <property type="entry name" value="NON-HOMOLOGOUS END-JOINING FACTOR 1"/>
    <property type="match status" value="1"/>
</dbReference>
<gene>
    <name evidence="9" type="ORF">TTHERM_00294660</name>
</gene>
<keyword evidence="2" id="KW-0227">DNA damage</keyword>
<organism evidence="9 10">
    <name type="scientific">Tetrahymena thermophila (strain SB210)</name>
    <dbReference type="NCBI Taxonomy" id="312017"/>
    <lineage>
        <taxon>Eukaryota</taxon>
        <taxon>Sar</taxon>
        <taxon>Alveolata</taxon>
        <taxon>Ciliophora</taxon>
        <taxon>Intramacronucleata</taxon>
        <taxon>Oligohymenophorea</taxon>
        <taxon>Hymenostomatida</taxon>
        <taxon>Tetrahymenina</taxon>
        <taxon>Tetrahymenidae</taxon>
        <taxon>Tetrahymena</taxon>
    </lineage>
</organism>
<protein>
    <recommendedName>
        <fullName evidence="7">Non-homologous end-joining factor 1</fullName>
    </recommendedName>
</protein>
<comment type="subcellular location">
    <subcellularLocation>
        <location evidence="1">Nucleus</location>
    </subcellularLocation>
</comment>
<name>I7MIB7_TETTS</name>
<dbReference type="STRING" id="312017.I7MIB7"/>
<evidence type="ECO:0000259" key="8">
    <source>
        <dbReference type="Pfam" id="PF09302"/>
    </source>
</evidence>
<dbReference type="AlphaFoldDB" id="I7MIB7"/>
<evidence type="ECO:0000313" key="9">
    <source>
        <dbReference type="EMBL" id="EAR92853.2"/>
    </source>
</evidence>
<evidence type="ECO:0000256" key="4">
    <source>
        <dbReference type="ARBA" id="ARBA00023204"/>
    </source>
</evidence>
<keyword evidence="10" id="KW-1185">Reference proteome</keyword>
<dbReference type="Proteomes" id="UP000009168">
    <property type="component" value="Unassembled WGS sequence"/>
</dbReference>
<evidence type="ECO:0000256" key="3">
    <source>
        <dbReference type="ARBA" id="ARBA00023125"/>
    </source>
</evidence>
<dbReference type="InterPro" id="IPR052287">
    <property type="entry name" value="NHEJ_factor"/>
</dbReference>
<keyword evidence="4" id="KW-0234">DNA repair</keyword>
<keyword evidence="3" id="KW-0238">DNA-binding</keyword>
<evidence type="ECO:0000256" key="5">
    <source>
        <dbReference type="ARBA" id="ARBA00023242"/>
    </source>
</evidence>
<dbReference type="eggNOG" id="KOG2904">
    <property type="taxonomic scope" value="Eukaryota"/>
</dbReference>
<feature type="domain" description="XLF-like N-terminal" evidence="8">
    <location>
        <begin position="27"/>
        <end position="133"/>
    </location>
</feature>
<comment type="similarity">
    <text evidence="6">Belongs to the XRCC4-XLF family. XLF subfamily.</text>
</comment>
<dbReference type="Pfam" id="PF09302">
    <property type="entry name" value="XLF"/>
    <property type="match status" value="1"/>
</dbReference>
<evidence type="ECO:0000256" key="2">
    <source>
        <dbReference type="ARBA" id="ARBA00022763"/>
    </source>
</evidence>
<evidence type="ECO:0000313" key="10">
    <source>
        <dbReference type="Proteomes" id="UP000009168"/>
    </source>
</evidence>
<evidence type="ECO:0000256" key="6">
    <source>
        <dbReference type="ARBA" id="ARBA00025747"/>
    </source>
</evidence>
<proteinExistence type="inferred from homology"/>
<dbReference type="GO" id="GO:0006303">
    <property type="term" value="P:double-strand break repair via nonhomologous end joining"/>
    <property type="evidence" value="ECO:0007669"/>
    <property type="project" value="UniProtKB-ARBA"/>
</dbReference>
<dbReference type="Gene3D" id="2.170.210.10">
    <property type="entry name" value="DNA double-strand break repair and VJ recombination XRCC4, N-terminal"/>
    <property type="match status" value="1"/>
</dbReference>
<accession>I7MIB7</accession>
<dbReference type="EMBL" id="GG662740">
    <property type="protein sequence ID" value="EAR92853.2"/>
    <property type="molecule type" value="Genomic_DNA"/>
</dbReference>
<dbReference type="PANTHER" id="PTHR32235">
    <property type="entry name" value="NON-HOMOLOGOUS END-JOINING FACTOR 1"/>
    <property type="match status" value="1"/>
</dbReference>
<dbReference type="GO" id="GO:0032807">
    <property type="term" value="C:DNA ligase IV complex"/>
    <property type="evidence" value="ECO:0007669"/>
    <property type="project" value="TreeGrafter"/>
</dbReference>
<dbReference type="InParanoid" id="I7MIB7"/>
<dbReference type="GeneID" id="7833308"/>
<dbReference type="KEGG" id="tet:TTHERM_00294660"/>
<sequence length="346" mass="41308">MYAQTLSEALTLNEIIFLKKQIWWTGCTETPFICRGGVYNKNSYLLVITDTRNVWVTKADDQQIIDEKDKFNQSIKIKFEDILNTLDTPLRFGRSNTQFTKLQFRKNREEDLIFLMEFQVGIYPFKWEFFLTKMDDSEIFNILADDLLNPMAKTIMSLEKRGNLYKQKCIQIEKELLRRLSEKERNTYLSSIDKDNEEVWSNFLIVDSQDDKLTNFDFGPAAQFFLSNHNSKNLIQDQENKKITANQQNDIMDNNEDLKRMKLIQDYFSTFEEQPLPNAYLRPDSKKKFKQQEENNQLKYKQQQLGIKVNYEEQNENKIANEQVQIQIQQNVQKEEKKKKKRLDFL</sequence>
<dbReference type="RefSeq" id="XP_001013098.2">
    <property type="nucleotide sequence ID" value="XM_001013098.2"/>
</dbReference>